<gene>
    <name evidence="9" type="ORF">G6R28_00155</name>
</gene>
<reference evidence="9 10" key="1">
    <citation type="submission" date="2020-02" db="EMBL/GenBank/DDBJ databases">
        <title>Fructobacillus sp. isolated from paper mulberry of Taiwan.</title>
        <authorList>
            <person name="Lin S.-T."/>
        </authorList>
    </citation>
    <scope>NUCLEOTIDE SEQUENCE [LARGE SCALE GENOMIC DNA]</scope>
    <source>
        <strain evidence="9 10">M1-21</strain>
    </source>
</reference>
<dbReference type="Gene3D" id="1.20.81.30">
    <property type="entry name" value="Type II secretion system (T2SS), domain F"/>
    <property type="match status" value="2"/>
</dbReference>
<comment type="caution">
    <text evidence="9">The sequence shown here is derived from an EMBL/GenBank/DDBJ whole genome shotgun (WGS) entry which is preliminary data.</text>
</comment>
<comment type="subcellular location">
    <subcellularLocation>
        <location evidence="1">Cell membrane</location>
        <topology evidence="1">Multi-pass membrane protein</topology>
    </subcellularLocation>
</comment>
<evidence type="ECO:0000313" key="9">
    <source>
        <dbReference type="EMBL" id="MBS9335648.1"/>
    </source>
</evidence>
<feature type="transmembrane region" description="Helical" evidence="7">
    <location>
        <begin position="312"/>
        <end position="333"/>
    </location>
</feature>
<protein>
    <recommendedName>
        <fullName evidence="8">Type II secretion system protein GspF domain-containing protein</fullName>
    </recommendedName>
</protein>
<organism evidence="9 10">
    <name type="scientific">Fructobacillus papyrifericola</name>
    <dbReference type="NCBI Taxonomy" id="2713172"/>
    <lineage>
        <taxon>Bacteria</taxon>
        <taxon>Bacillati</taxon>
        <taxon>Bacillota</taxon>
        <taxon>Bacilli</taxon>
        <taxon>Lactobacillales</taxon>
        <taxon>Lactobacillaceae</taxon>
        <taxon>Fructobacillus</taxon>
    </lineage>
</organism>
<keyword evidence="4 7" id="KW-0812">Transmembrane</keyword>
<comment type="similarity">
    <text evidence="2">Belongs to the GSP F family.</text>
</comment>
<keyword evidence="10" id="KW-1185">Reference proteome</keyword>
<evidence type="ECO:0000256" key="7">
    <source>
        <dbReference type="SAM" id="Phobius"/>
    </source>
</evidence>
<evidence type="ECO:0000256" key="3">
    <source>
        <dbReference type="ARBA" id="ARBA00022475"/>
    </source>
</evidence>
<dbReference type="InterPro" id="IPR018076">
    <property type="entry name" value="T2SS_GspF_dom"/>
</dbReference>
<name>A0ABS5QR25_9LACO</name>
<feature type="transmembrane region" description="Helical" evidence="7">
    <location>
        <begin position="151"/>
        <end position="177"/>
    </location>
</feature>
<dbReference type="PANTHER" id="PTHR30012:SF0">
    <property type="entry name" value="TYPE II SECRETION SYSTEM PROTEIN F-RELATED"/>
    <property type="match status" value="1"/>
</dbReference>
<dbReference type="PANTHER" id="PTHR30012">
    <property type="entry name" value="GENERAL SECRETION PATHWAY PROTEIN"/>
    <property type="match status" value="1"/>
</dbReference>
<keyword evidence="6 7" id="KW-0472">Membrane</keyword>
<keyword evidence="5 7" id="KW-1133">Transmembrane helix</keyword>
<evidence type="ECO:0000256" key="1">
    <source>
        <dbReference type="ARBA" id="ARBA00004651"/>
    </source>
</evidence>
<dbReference type="InterPro" id="IPR003004">
    <property type="entry name" value="GspF/PilC"/>
</dbReference>
<evidence type="ECO:0000256" key="6">
    <source>
        <dbReference type="ARBA" id="ARBA00023136"/>
    </source>
</evidence>
<evidence type="ECO:0000256" key="2">
    <source>
        <dbReference type="ARBA" id="ARBA00005745"/>
    </source>
</evidence>
<feature type="transmembrane region" description="Helical" evidence="7">
    <location>
        <begin position="110"/>
        <end position="128"/>
    </location>
</feature>
<dbReference type="EMBL" id="JAAMFJ010000001">
    <property type="protein sequence ID" value="MBS9335648.1"/>
    <property type="molecule type" value="Genomic_DNA"/>
</dbReference>
<proteinExistence type="inferred from homology"/>
<accession>A0ABS5QR25</accession>
<evidence type="ECO:0000256" key="5">
    <source>
        <dbReference type="ARBA" id="ARBA00022989"/>
    </source>
</evidence>
<feature type="domain" description="Type II secretion system protein GspF" evidence="8">
    <location>
        <begin position="16"/>
        <end position="127"/>
    </location>
</feature>
<evidence type="ECO:0000313" key="10">
    <source>
        <dbReference type="Proteomes" id="UP000735205"/>
    </source>
</evidence>
<dbReference type="Pfam" id="PF00482">
    <property type="entry name" value="T2SSF"/>
    <property type="match status" value="2"/>
</dbReference>
<evidence type="ECO:0000259" key="8">
    <source>
        <dbReference type="Pfam" id="PF00482"/>
    </source>
</evidence>
<dbReference type="Proteomes" id="UP000735205">
    <property type="component" value="Unassembled WGS sequence"/>
</dbReference>
<sequence length="341" mass="38327">MKRRKKLLKQGEQTAFLTSLAELMASGYPLGQGLDMLSSSQEKWRPAISLLQSRLAAGKPLDKAFEDILADGLLDYLTLARAHGRFSETLSQLAMKMNQLKRYQRQLKQALTYPVFLIFLLFLMTLGLEKTLYPVFEQLTQVSVQAGQGNFALLALHGLFFFLMFFAIGLGILYWVLLKMPALKRLLLLSGLPVLASPVRFLMTALFAEQLGLLLGAGLPLPEIIAFYAKDSNEKASLNRSVALAAQEFLAAGGSLEDFLRQQQYLQPTLSAYLNRGFDEQTLAAYLTYYAKVEFDHFDRFVKRFFTLLQPVLFALVGLIILLIYLAMLLPLYQNLGGYPV</sequence>
<dbReference type="RefSeq" id="WP_213792226.1">
    <property type="nucleotide sequence ID" value="NZ_JAAMFJ010000001.1"/>
</dbReference>
<evidence type="ECO:0000256" key="4">
    <source>
        <dbReference type="ARBA" id="ARBA00022692"/>
    </source>
</evidence>
<feature type="domain" description="Type II secretion system protein GspF" evidence="8">
    <location>
        <begin position="207"/>
        <end position="331"/>
    </location>
</feature>
<keyword evidence="3" id="KW-1003">Cell membrane</keyword>
<dbReference type="InterPro" id="IPR042094">
    <property type="entry name" value="T2SS_GspF_sf"/>
</dbReference>